<sequence>MTFLWINLSIVFICSFLARYFSKPVLAAGIIAPLKLNKALLFGVLCSLIVVSGLRSNIGDTYFYKHIYEINDFTWDYIASQKDIGFGILQMCLKMYTGDPQIMILTTAFITNVLIITVLSKYSRLFELSTYVYITGGLFLISMNGIRQVLAAAIIFTGTKYLINGNWIMYFLIVLLASTFHQSALVLIPIYFLVRYKAWSKATYILLFFSIVIVIGFDQFSSILFSVIEETQYGHYSNFQEGGANIIRVAVDAVPLLIAYLGRDKLREIFPSGDYIVNMALIGFVFMIISTQNWIFARFSIYFSLYQLILISWIVKLFSKKEQRFVYYALLICYFLYFYYENVVSLNIIYKSDFLDKLL</sequence>
<protein>
    <submittedName>
        <fullName evidence="2">Capsular biosynthesis protein</fullName>
    </submittedName>
</protein>
<feature type="transmembrane region" description="Helical" evidence="1">
    <location>
        <begin position="245"/>
        <end position="263"/>
    </location>
</feature>
<evidence type="ECO:0000256" key="1">
    <source>
        <dbReference type="SAM" id="Phobius"/>
    </source>
</evidence>
<dbReference type="Proteomes" id="UP000077856">
    <property type="component" value="Chromosome"/>
</dbReference>
<proteinExistence type="predicted"/>
<dbReference type="eggNOG" id="ENOG5033A5I">
    <property type="taxonomic scope" value="Bacteria"/>
</dbReference>
<dbReference type="InterPro" id="IPR049458">
    <property type="entry name" value="EpsG-like"/>
</dbReference>
<feature type="transmembrane region" description="Helical" evidence="1">
    <location>
        <begin position="168"/>
        <end position="192"/>
    </location>
</feature>
<dbReference type="AlphaFoldDB" id="A0A160MFD3"/>
<keyword evidence="1" id="KW-0812">Transmembrane</keyword>
<organism evidence="2 3">
    <name type="scientific">Cytobacillus oceanisediminis 2691</name>
    <dbReference type="NCBI Taxonomy" id="1196031"/>
    <lineage>
        <taxon>Bacteria</taxon>
        <taxon>Bacillati</taxon>
        <taxon>Bacillota</taxon>
        <taxon>Bacilli</taxon>
        <taxon>Bacillales</taxon>
        <taxon>Bacillaceae</taxon>
        <taxon>Cytobacillus</taxon>
    </lineage>
</organism>
<dbReference type="EMBL" id="CP015506">
    <property type="protein sequence ID" value="AND41932.1"/>
    <property type="molecule type" value="Genomic_DNA"/>
</dbReference>
<feature type="transmembrane region" description="Helical" evidence="1">
    <location>
        <begin position="204"/>
        <end position="225"/>
    </location>
</feature>
<evidence type="ECO:0000313" key="3">
    <source>
        <dbReference type="Proteomes" id="UP000077856"/>
    </source>
</evidence>
<keyword evidence="1" id="KW-0472">Membrane</keyword>
<feature type="transmembrane region" description="Helical" evidence="1">
    <location>
        <begin position="101"/>
        <end position="119"/>
    </location>
</feature>
<feature type="transmembrane region" description="Helical" evidence="1">
    <location>
        <begin position="275"/>
        <end position="295"/>
    </location>
</feature>
<feature type="transmembrane region" description="Helical" evidence="1">
    <location>
        <begin position="131"/>
        <end position="156"/>
    </location>
</feature>
<dbReference type="KEGG" id="bon:A361_23245"/>
<feature type="transmembrane region" description="Helical" evidence="1">
    <location>
        <begin position="301"/>
        <end position="318"/>
    </location>
</feature>
<dbReference type="RefSeq" id="WP_019383204.1">
    <property type="nucleotide sequence ID" value="NZ_CP015506.1"/>
</dbReference>
<dbReference type="Pfam" id="PF14897">
    <property type="entry name" value="EpsG"/>
    <property type="match status" value="1"/>
</dbReference>
<accession>A0A160MFD3</accession>
<keyword evidence="1" id="KW-1133">Transmembrane helix</keyword>
<feature type="transmembrane region" description="Helical" evidence="1">
    <location>
        <begin position="325"/>
        <end position="350"/>
    </location>
</feature>
<name>A0A160MFD3_9BACI</name>
<evidence type="ECO:0000313" key="2">
    <source>
        <dbReference type="EMBL" id="AND41932.1"/>
    </source>
</evidence>
<reference evidence="2 3" key="1">
    <citation type="submission" date="2016-04" db="EMBL/GenBank/DDBJ databases">
        <title>Complete genome sequence of Bacillus oceanisediminis strain 2691.</title>
        <authorList>
            <person name="Jeong H."/>
            <person name="Kim H.J."/>
            <person name="Lee D.-W."/>
        </authorList>
    </citation>
    <scope>NUCLEOTIDE SEQUENCE [LARGE SCALE GENOMIC DNA]</scope>
    <source>
        <strain evidence="2 3">2691</strain>
    </source>
</reference>
<gene>
    <name evidence="2" type="ORF">A361_23245</name>
</gene>
<dbReference type="STRING" id="1196031.A361_23245"/>